<gene>
    <name evidence="1" type="primary">Lix1l</name>
    <name evidence="1" type="ORF">CLIRUF_R15596</name>
</gene>
<accession>A0A7K6QCK2</accession>
<organism evidence="1 2">
    <name type="scientific">Climacteris rufus</name>
    <name type="common">rufous treecreeper</name>
    <dbReference type="NCBI Taxonomy" id="47695"/>
    <lineage>
        <taxon>Eukaryota</taxon>
        <taxon>Metazoa</taxon>
        <taxon>Chordata</taxon>
        <taxon>Craniata</taxon>
        <taxon>Vertebrata</taxon>
        <taxon>Euteleostomi</taxon>
        <taxon>Archelosauria</taxon>
        <taxon>Archosauria</taxon>
        <taxon>Dinosauria</taxon>
        <taxon>Saurischia</taxon>
        <taxon>Theropoda</taxon>
        <taxon>Coelurosauria</taxon>
        <taxon>Aves</taxon>
        <taxon>Neognathae</taxon>
        <taxon>Neoaves</taxon>
        <taxon>Telluraves</taxon>
        <taxon>Australaves</taxon>
        <taxon>Passeriformes</taxon>
        <taxon>Climacteridae</taxon>
        <taxon>Climacteris</taxon>
    </lineage>
</organism>
<dbReference type="EMBL" id="VZRZ01001352">
    <property type="protein sequence ID" value="NWW71476.1"/>
    <property type="molecule type" value="Genomic_DNA"/>
</dbReference>
<name>A0A7K6QCK2_9PASS</name>
<sequence length="62" mass="6736">MALDWLQREQASPGALARELAAAERQLEHARLAGKELRFHKEKKDILLLAAGQLGSGHSSGC</sequence>
<protein>
    <submittedName>
        <fullName evidence="1">LIX1L protein</fullName>
    </submittedName>
</protein>
<feature type="non-terminal residue" evidence="1">
    <location>
        <position position="62"/>
    </location>
</feature>
<evidence type="ECO:0000313" key="1">
    <source>
        <dbReference type="EMBL" id="NWW71476.1"/>
    </source>
</evidence>
<dbReference type="InterPro" id="IPR029270">
    <property type="entry name" value="LIX1"/>
</dbReference>
<evidence type="ECO:0000313" key="2">
    <source>
        <dbReference type="Proteomes" id="UP000580879"/>
    </source>
</evidence>
<dbReference type="AlphaFoldDB" id="A0A7K6QCK2"/>
<keyword evidence="2" id="KW-1185">Reference proteome</keyword>
<reference evidence="1 2" key="1">
    <citation type="submission" date="2019-09" db="EMBL/GenBank/DDBJ databases">
        <title>Bird 10,000 Genomes (B10K) Project - Family phase.</title>
        <authorList>
            <person name="Zhang G."/>
        </authorList>
    </citation>
    <scope>NUCLEOTIDE SEQUENCE [LARGE SCALE GENOMIC DNA]</scope>
    <source>
        <strain evidence="1">B10K-DU-029-53</strain>
    </source>
</reference>
<feature type="non-terminal residue" evidence="1">
    <location>
        <position position="1"/>
    </location>
</feature>
<comment type="caution">
    <text evidence="1">The sequence shown here is derived from an EMBL/GenBank/DDBJ whole genome shotgun (WGS) entry which is preliminary data.</text>
</comment>
<dbReference type="Proteomes" id="UP000580879">
    <property type="component" value="Unassembled WGS sequence"/>
</dbReference>
<dbReference type="Pfam" id="PF14954">
    <property type="entry name" value="LIX1"/>
    <property type="match status" value="1"/>
</dbReference>
<proteinExistence type="predicted"/>